<dbReference type="Gene3D" id="3.40.50.880">
    <property type="match status" value="1"/>
</dbReference>
<organism evidence="2 3">
    <name type="scientific">Roseateles aquae</name>
    <dbReference type="NCBI Taxonomy" id="3077235"/>
    <lineage>
        <taxon>Bacteria</taxon>
        <taxon>Pseudomonadati</taxon>
        <taxon>Pseudomonadota</taxon>
        <taxon>Betaproteobacteria</taxon>
        <taxon>Burkholderiales</taxon>
        <taxon>Sphaerotilaceae</taxon>
        <taxon>Roseateles</taxon>
    </lineage>
</organism>
<keyword evidence="2" id="KW-0315">Glutamine amidotransferase</keyword>
<dbReference type="RefSeq" id="WP_315649960.1">
    <property type="nucleotide sequence ID" value="NZ_JAVXZY010000003.1"/>
</dbReference>
<dbReference type="EMBL" id="JAVXZY010000003">
    <property type="protein sequence ID" value="MDT8999408.1"/>
    <property type="molecule type" value="Genomic_DNA"/>
</dbReference>
<name>A0ABU3PA21_9BURK</name>
<dbReference type="InterPro" id="IPR044992">
    <property type="entry name" value="ChyE-like"/>
</dbReference>
<dbReference type="PANTHER" id="PTHR42695:SF5">
    <property type="entry name" value="GLUTAMINE AMIDOTRANSFERASE YLR126C-RELATED"/>
    <property type="match status" value="1"/>
</dbReference>
<dbReference type="InterPro" id="IPR029062">
    <property type="entry name" value="Class_I_gatase-like"/>
</dbReference>
<reference evidence="2" key="1">
    <citation type="submission" date="2023-09" db="EMBL/GenBank/DDBJ databases">
        <title>Paucibacter sp. APW11 Genome sequencing and assembly.</title>
        <authorList>
            <person name="Kim I."/>
        </authorList>
    </citation>
    <scope>NUCLEOTIDE SEQUENCE</scope>
    <source>
        <strain evidence="2">APW11</strain>
    </source>
</reference>
<accession>A0ABU3PA21</accession>
<dbReference type="CDD" id="cd01741">
    <property type="entry name" value="GATase1_1"/>
    <property type="match status" value="1"/>
</dbReference>
<comment type="caution">
    <text evidence="2">The sequence shown here is derived from an EMBL/GenBank/DDBJ whole genome shotgun (WGS) entry which is preliminary data.</text>
</comment>
<dbReference type="PANTHER" id="PTHR42695">
    <property type="entry name" value="GLUTAMINE AMIDOTRANSFERASE YLR126C-RELATED"/>
    <property type="match status" value="1"/>
</dbReference>
<feature type="domain" description="Glutamine amidotransferase" evidence="1">
    <location>
        <begin position="22"/>
        <end position="175"/>
    </location>
</feature>
<dbReference type="GO" id="GO:0016787">
    <property type="term" value="F:hydrolase activity"/>
    <property type="evidence" value="ECO:0007669"/>
    <property type="project" value="UniProtKB-KW"/>
</dbReference>
<dbReference type="PROSITE" id="PS51273">
    <property type="entry name" value="GATASE_TYPE_1"/>
    <property type="match status" value="1"/>
</dbReference>
<dbReference type="Proteomes" id="UP001246372">
    <property type="component" value="Unassembled WGS sequence"/>
</dbReference>
<evidence type="ECO:0000313" key="2">
    <source>
        <dbReference type="EMBL" id="MDT8999408.1"/>
    </source>
</evidence>
<proteinExistence type="predicted"/>
<dbReference type="EC" id="3.4.-.-" evidence="2"/>
<dbReference type="Pfam" id="PF00117">
    <property type="entry name" value="GATase"/>
    <property type="match status" value="1"/>
</dbReference>
<evidence type="ECO:0000313" key="3">
    <source>
        <dbReference type="Proteomes" id="UP001246372"/>
    </source>
</evidence>
<keyword evidence="2" id="KW-0378">Hydrolase</keyword>
<dbReference type="InterPro" id="IPR017926">
    <property type="entry name" value="GATASE"/>
</dbReference>
<sequence length="243" mass="27235">MRPIAIVQHEATQGPGFLQLCLQQQGYRTELFNLAAGQDLPLQARDYAGIAVLGSNRSVYEPLPWIAAELALLRRALAAEIPVLGHCFGAQLLARAMGARVARHGCAQIGWSRLWVTPAARELFDGREQIEAFNWHYDSFEIPRGASRTMFGAHGLNKGFRYGPHLGFQGHFEVSAASVRAWCQESREELVRAQGVASVQSEAEMLERLPERIERLHAAAAPAYRQWARELERPYRLHCHGSR</sequence>
<keyword evidence="3" id="KW-1185">Reference proteome</keyword>
<protein>
    <submittedName>
        <fullName evidence="2">Type 1 glutamine amidotransferase</fullName>
        <ecNumber evidence="2">3.4.-.-</ecNumber>
    </submittedName>
</protein>
<dbReference type="SUPFAM" id="SSF52317">
    <property type="entry name" value="Class I glutamine amidotransferase-like"/>
    <property type="match status" value="1"/>
</dbReference>
<evidence type="ECO:0000259" key="1">
    <source>
        <dbReference type="Pfam" id="PF00117"/>
    </source>
</evidence>
<gene>
    <name evidence="2" type="ORF">RQP53_09035</name>
</gene>